<proteinExistence type="predicted"/>
<dbReference type="Pfam" id="PF12146">
    <property type="entry name" value="Hydrolase_4"/>
    <property type="match status" value="1"/>
</dbReference>
<name>A0A5B7SRR2_9FLAO</name>
<keyword evidence="3" id="KW-0378">Hydrolase</keyword>
<protein>
    <submittedName>
        <fullName evidence="3">Hydrolase</fullName>
    </submittedName>
</protein>
<keyword evidence="1" id="KW-1133">Transmembrane helix</keyword>
<sequence length="290" mass="33257">MTAQVQEFELQTAMGHSLGVTKFFTTAFNKEIMVISSATGVLQRYYAKFAEFFALEGFCVYTFDYSGIGKSGGNATELQKNPISLTAWGANDQAAVVALAKRTHPEAQLTLVTHSIGGQLLGFNPHYHMLDKVIFVASQGGYWNDFKGLHTIKMWLFWYVIIPSLTPIYGFFPAKKLGLFENLPKNMVYEWASWGKQTEYLMKFYDESKYYHAKFKIPILSLSFSKDSYAPKNTVDWLAGLFTNATVHRVHHQANTGERHVQHFGFFKKWAQHPYWEQCLQYIRNGTYNT</sequence>
<dbReference type="GO" id="GO:0016787">
    <property type="term" value="F:hydrolase activity"/>
    <property type="evidence" value="ECO:0007669"/>
    <property type="project" value="UniProtKB-KW"/>
</dbReference>
<keyword evidence="1" id="KW-0472">Membrane</keyword>
<keyword evidence="4" id="KW-1185">Reference proteome</keyword>
<dbReference type="EMBL" id="CP040710">
    <property type="protein sequence ID" value="QCX00912.1"/>
    <property type="molecule type" value="Genomic_DNA"/>
</dbReference>
<evidence type="ECO:0000313" key="4">
    <source>
        <dbReference type="Proteomes" id="UP000310017"/>
    </source>
</evidence>
<dbReference type="OrthoDB" id="9785076at2"/>
<dbReference type="Gene3D" id="3.40.50.1820">
    <property type="entry name" value="alpha/beta hydrolase"/>
    <property type="match status" value="1"/>
</dbReference>
<accession>A0A5B7SRR2</accession>
<dbReference type="InterPro" id="IPR022742">
    <property type="entry name" value="Hydrolase_4"/>
</dbReference>
<evidence type="ECO:0000259" key="2">
    <source>
        <dbReference type="Pfam" id="PF12146"/>
    </source>
</evidence>
<dbReference type="InterPro" id="IPR017208">
    <property type="entry name" value="UCP037442_abhydr"/>
</dbReference>
<evidence type="ECO:0000256" key="1">
    <source>
        <dbReference type="SAM" id="Phobius"/>
    </source>
</evidence>
<dbReference type="SUPFAM" id="SSF53474">
    <property type="entry name" value="alpha/beta-Hydrolases"/>
    <property type="match status" value="1"/>
</dbReference>
<dbReference type="KEGG" id="asag:FGM00_12615"/>
<reference evidence="3 4" key="1">
    <citation type="submission" date="2019-05" db="EMBL/GenBank/DDBJ databases">
        <title>Genome sequencing of F202Z8.</title>
        <authorList>
            <person name="Kwon Y.M."/>
        </authorList>
    </citation>
    <scope>NUCLEOTIDE SEQUENCE [LARGE SCALE GENOMIC DNA]</scope>
    <source>
        <strain evidence="3 4">F202Z8</strain>
    </source>
</reference>
<feature type="domain" description="Serine aminopeptidase S33" evidence="2">
    <location>
        <begin position="43"/>
        <end position="145"/>
    </location>
</feature>
<feature type="transmembrane region" description="Helical" evidence="1">
    <location>
        <begin position="155"/>
        <end position="172"/>
    </location>
</feature>
<dbReference type="Proteomes" id="UP000310017">
    <property type="component" value="Chromosome"/>
</dbReference>
<dbReference type="AlphaFoldDB" id="A0A5B7SRR2"/>
<organism evidence="3 4">
    <name type="scientific">Aggregatimonas sangjinii</name>
    <dbReference type="NCBI Taxonomy" id="2583587"/>
    <lineage>
        <taxon>Bacteria</taxon>
        <taxon>Pseudomonadati</taxon>
        <taxon>Bacteroidota</taxon>
        <taxon>Flavobacteriia</taxon>
        <taxon>Flavobacteriales</taxon>
        <taxon>Flavobacteriaceae</taxon>
        <taxon>Aggregatimonas</taxon>
    </lineage>
</organism>
<dbReference type="InterPro" id="IPR029058">
    <property type="entry name" value="AB_hydrolase_fold"/>
</dbReference>
<dbReference type="PIRSF" id="PIRSF037442">
    <property type="entry name" value="UCP037442_abhydr"/>
    <property type="match status" value="1"/>
</dbReference>
<gene>
    <name evidence="3" type="ORF">FGM00_12615</name>
</gene>
<evidence type="ECO:0000313" key="3">
    <source>
        <dbReference type="EMBL" id="QCX00912.1"/>
    </source>
</evidence>
<dbReference type="RefSeq" id="WP_138853255.1">
    <property type="nucleotide sequence ID" value="NZ_CP040710.1"/>
</dbReference>
<keyword evidence="1" id="KW-0812">Transmembrane</keyword>